<dbReference type="EMBL" id="CM002872">
    <property type="protein sequence ID" value="KFK35707.1"/>
    <property type="molecule type" value="Genomic_DNA"/>
</dbReference>
<evidence type="ECO:0000259" key="8">
    <source>
        <dbReference type="Pfam" id="PF18052"/>
    </source>
</evidence>
<dbReference type="Gene3D" id="1.20.5.4130">
    <property type="match status" value="1"/>
</dbReference>
<feature type="chain" id="PRO_5001822743" description="NB-ARC domain-containing protein" evidence="6">
    <location>
        <begin position="19"/>
        <end position="904"/>
    </location>
</feature>
<dbReference type="GO" id="GO:0006952">
    <property type="term" value="P:defense response"/>
    <property type="evidence" value="ECO:0007669"/>
    <property type="project" value="UniProtKB-KW"/>
</dbReference>
<dbReference type="Gene3D" id="1.10.10.10">
    <property type="entry name" value="Winged helix-like DNA-binding domain superfamily/Winged helix DNA-binding domain"/>
    <property type="match status" value="1"/>
</dbReference>
<dbReference type="PANTHER" id="PTHR36766">
    <property type="entry name" value="PLANT BROAD-SPECTRUM MILDEW RESISTANCE PROTEIN RPW8"/>
    <property type="match status" value="1"/>
</dbReference>
<dbReference type="Gene3D" id="3.80.10.10">
    <property type="entry name" value="Ribonuclease Inhibitor"/>
    <property type="match status" value="2"/>
</dbReference>
<dbReference type="Pfam" id="PF13855">
    <property type="entry name" value="LRR_8"/>
    <property type="match status" value="1"/>
</dbReference>
<dbReference type="GO" id="GO:0043531">
    <property type="term" value="F:ADP binding"/>
    <property type="evidence" value="ECO:0007669"/>
    <property type="project" value="InterPro"/>
</dbReference>
<dbReference type="Gene3D" id="3.40.50.300">
    <property type="entry name" value="P-loop containing nucleotide triphosphate hydrolases"/>
    <property type="match status" value="1"/>
</dbReference>
<keyword evidence="5" id="KW-0067">ATP-binding</keyword>
<proteinExistence type="predicted"/>
<evidence type="ECO:0000256" key="1">
    <source>
        <dbReference type="ARBA" id="ARBA00022614"/>
    </source>
</evidence>
<evidence type="ECO:0000256" key="6">
    <source>
        <dbReference type="SAM" id="SignalP"/>
    </source>
</evidence>
<dbReference type="InterPro" id="IPR041118">
    <property type="entry name" value="Rx_N"/>
</dbReference>
<dbReference type="Pfam" id="PF25019">
    <property type="entry name" value="LRR_R13L1-DRL21"/>
    <property type="match status" value="1"/>
</dbReference>
<dbReference type="InterPro" id="IPR036388">
    <property type="entry name" value="WH-like_DNA-bd_sf"/>
</dbReference>
<name>A0A087H0Q5_ARAAL</name>
<protein>
    <recommendedName>
        <fullName evidence="13">NB-ARC domain-containing protein</fullName>
    </recommendedName>
</protein>
<keyword evidence="6" id="KW-0732">Signal</keyword>
<dbReference type="Pfam" id="PF23559">
    <property type="entry name" value="WHD_DRP"/>
    <property type="match status" value="1"/>
</dbReference>
<evidence type="ECO:0000256" key="5">
    <source>
        <dbReference type="ARBA" id="ARBA00022840"/>
    </source>
</evidence>
<feature type="domain" description="Disease resistance protein winged helix" evidence="9">
    <location>
        <begin position="414"/>
        <end position="481"/>
    </location>
</feature>
<feature type="signal peptide" evidence="6">
    <location>
        <begin position="1"/>
        <end position="18"/>
    </location>
</feature>
<evidence type="ECO:0000259" key="10">
    <source>
        <dbReference type="Pfam" id="PF25019"/>
    </source>
</evidence>
<evidence type="ECO:0000313" key="12">
    <source>
        <dbReference type="Proteomes" id="UP000029120"/>
    </source>
</evidence>
<dbReference type="InterPro" id="IPR002182">
    <property type="entry name" value="NB-ARC"/>
</dbReference>
<keyword evidence="1" id="KW-0433">Leucine-rich repeat</keyword>
<dbReference type="Gene3D" id="1.10.8.430">
    <property type="entry name" value="Helical domain of apoptotic protease-activating factors"/>
    <property type="match status" value="1"/>
</dbReference>
<accession>A0A087H0Q5</accession>
<dbReference type="eggNOG" id="KOG4658">
    <property type="taxonomic scope" value="Eukaryota"/>
</dbReference>
<dbReference type="OMA" id="GEFCFKY"/>
<gene>
    <name evidence="11" type="ordered locus">AALP_Aa4g026300</name>
</gene>
<reference evidence="12" key="1">
    <citation type="journal article" date="2015" name="Nat. Plants">
        <title>Genome expansion of Arabis alpina linked with retrotransposition and reduced symmetric DNA methylation.</title>
        <authorList>
            <person name="Willing E.M."/>
            <person name="Rawat V."/>
            <person name="Mandakova T."/>
            <person name="Maumus F."/>
            <person name="James G.V."/>
            <person name="Nordstroem K.J."/>
            <person name="Becker C."/>
            <person name="Warthmann N."/>
            <person name="Chica C."/>
            <person name="Szarzynska B."/>
            <person name="Zytnicki M."/>
            <person name="Albani M.C."/>
            <person name="Kiefer C."/>
            <person name="Bergonzi S."/>
            <person name="Castaings L."/>
            <person name="Mateos J.L."/>
            <person name="Berns M.C."/>
            <person name="Bujdoso N."/>
            <person name="Piofczyk T."/>
            <person name="de Lorenzo L."/>
            <person name="Barrero-Sicilia C."/>
            <person name="Mateos I."/>
            <person name="Piednoel M."/>
            <person name="Hagmann J."/>
            <person name="Chen-Min-Tao R."/>
            <person name="Iglesias-Fernandez R."/>
            <person name="Schuster S.C."/>
            <person name="Alonso-Blanco C."/>
            <person name="Roudier F."/>
            <person name="Carbonero P."/>
            <person name="Paz-Ares J."/>
            <person name="Davis S.J."/>
            <person name="Pecinka A."/>
            <person name="Quesneville H."/>
            <person name="Colot V."/>
            <person name="Lysak M.A."/>
            <person name="Weigel D."/>
            <person name="Coupland G."/>
            <person name="Schneeberger K."/>
        </authorList>
    </citation>
    <scope>NUCLEOTIDE SEQUENCE [LARGE SCALE GENOMIC DNA]</scope>
    <source>
        <strain evidence="12">cv. Pajares</strain>
    </source>
</reference>
<keyword evidence="12" id="KW-1185">Reference proteome</keyword>
<dbReference type="InterPro" id="IPR058922">
    <property type="entry name" value="WHD_DRP"/>
</dbReference>
<dbReference type="SUPFAM" id="SSF52540">
    <property type="entry name" value="P-loop containing nucleoside triphosphate hydrolases"/>
    <property type="match status" value="1"/>
</dbReference>
<dbReference type="FunFam" id="1.10.10.10:FF:000322">
    <property type="entry name" value="Probable disease resistance protein At1g63360"/>
    <property type="match status" value="1"/>
</dbReference>
<evidence type="ECO:0000256" key="2">
    <source>
        <dbReference type="ARBA" id="ARBA00022737"/>
    </source>
</evidence>
<dbReference type="PRINTS" id="PR00364">
    <property type="entry name" value="DISEASERSIST"/>
</dbReference>
<keyword evidence="4" id="KW-0611">Plant defense</keyword>
<dbReference type="InterPro" id="IPR056789">
    <property type="entry name" value="LRR_R13L1-DRL21"/>
</dbReference>
<dbReference type="GO" id="GO:0005524">
    <property type="term" value="F:ATP binding"/>
    <property type="evidence" value="ECO:0007669"/>
    <property type="project" value="UniProtKB-KW"/>
</dbReference>
<evidence type="ECO:0000313" key="11">
    <source>
        <dbReference type="EMBL" id="KFK35707.1"/>
    </source>
</evidence>
<evidence type="ECO:0008006" key="13">
    <source>
        <dbReference type="Google" id="ProtNLM"/>
    </source>
</evidence>
<dbReference type="InterPro" id="IPR001611">
    <property type="entry name" value="Leu-rich_rpt"/>
</dbReference>
<dbReference type="Pfam" id="PF18052">
    <property type="entry name" value="Rx_N"/>
    <property type="match status" value="1"/>
</dbReference>
<dbReference type="Proteomes" id="UP000029120">
    <property type="component" value="Chromosome 4"/>
</dbReference>
<keyword evidence="3" id="KW-0547">Nucleotide-binding</keyword>
<evidence type="ECO:0000259" key="9">
    <source>
        <dbReference type="Pfam" id="PF23559"/>
    </source>
</evidence>
<sequence>MVIVETVLLAVLQALVQSLSTPLFDELFKGRGQKETIPWRLKTTLLMISAVLIDAEEKQINNTAVQYWISELKDAFYKAEDALDDITTEDLRRKVSTNWLDIVPSFSKSKLEMVTERLEYLSTQINSLNLKADTTRTHISRSMTTSLIGTQELIGRQAEKEEIMRFLMAGNEENNKISVVAIVGTAGVGKTSLAQLLYNDKRFENHSTSKAWIHVSENLDVLSITKKVYESVTSRPHGFTDLNLLQDKLEKRLGNKKILLVLDDVWSETFEDWNLLFKPFASAAKGSRIIVTTRNHQVAMNVRASYIHTLQPLSPGHCLDLFMEQIRGAQEEDLHQEFRILADKVVNKCKGLPLAVKAFGGLLWSNREVDHWKRILESKIWTPPTDSTNILPVLRISYHYLPPHLKRCFAYCSIFPKGYAFDRKRVVLLWMAEGLLQQAGSIEKMEHVGDGYFSELVSRSLFQRDHDSTKFTMHDLINELAQFAAGEFCFKYENPIQEFSGKTRHLSYLRDQYSGEAMKFEELRGAKFLRTFLPLSLRESSKTCYLNKMVSDKILPKHNCMRVLSLSHYSIATLPSDMFKRMKHVRYLDLSRTNLKRLPTSVRFLYNLQTLLLSYCPNLTQLEEAICNLIKLEHLDLTATKLSHMPQNFGRLKRLQTLTTFIVGPGKGATISVLRDLIELRGKLTILELHRVGDIHEVEDANLANKTHLKEIDFTWRTSAPVLDFISGRHDEDAIFEKLRPHNQIEELTVKKYYGNSFPTWMSDPSFSSIVCVTLIECQKCTSLPSLGRLPRLKELHISEMSNLKLIGPEFYTSHPESRYHHQQPFRSLEILSFEGMPNWQEWENVKVYGGTLFPNLQELFIVRCPKLTSELPGIFPSLISLHTLQSQRLNFQMDINKYPKLQL</sequence>
<dbReference type="Pfam" id="PF00931">
    <property type="entry name" value="NB-ARC"/>
    <property type="match status" value="1"/>
</dbReference>
<feature type="domain" description="NB-ARC" evidence="7">
    <location>
        <begin position="157"/>
        <end position="325"/>
    </location>
</feature>
<feature type="domain" description="Disease resistance N-terminal" evidence="8">
    <location>
        <begin position="11"/>
        <end position="96"/>
    </location>
</feature>
<organism evidence="11 12">
    <name type="scientific">Arabis alpina</name>
    <name type="common">Alpine rock-cress</name>
    <dbReference type="NCBI Taxonomy" id="50452"/>
    <lineage>
        <taxon>Eukaryota</taxon>
        <taxon>Viridiplantae</taxon>
        <taxon>Streptophyta</taxon>
        <taxon>Embryophyta</taxon>
        <taxon>Tracheophyta</taxon>
        <taxon>Spermatophyta</taxon>
        <taxon>Magnoliopsida</taxon>
        <taxon>eudicotyledons</taxon>
        <taxon>Gunneridae</taxon>
        <taxon>Pentapetalae</taxon>
        <taxon>rosids</taxon>
        <taxon>malvids</taxon>
        <taxon>Brassicales</taxon>
        <taxon>Brassicaceae</taxon>
        <taxon>Arabideae</taxon>
        <taxon>Arabis</taxon>
    </lineage>
</organism>
<evidence type="ECO:0000256" key="4">
    <source>
        <dbReference type="ARBA" id="ARBA00022821"/>
    </source>
</evidence>
<dbReference type="OrthoDB" id="1896560at2759"/>
<dbReference type="AlphaFoldDB" id="A0A087H0Q5"/>
<keyword evidence="2" id="KW-0677">Repeat</keyword>
<dbReference type="InterPro" id="IPR027417">
    <property type="entry name" value="P-loop_NTPase"/>
</dbReference>
<dbReference type="InterPro" id="IPR032675">
    <property type="entry name" value="LRR_dom_sf"/>
</dbReference>
<feature type="domain" description="R13L1/DRL21-like LRR repeat region" evidence="10">
    <location>
        <begin position="671"/>
        <end position="801"/>
    </location>
</feature>
<dbReference type="SUPFAM" id="SSF52058">
    <property type="entry name" value="L domain-like"/>
    <property type="match status" value="1"/>
</dbReference>
<evidence type="ECO:0000256" key="3">
    <source>
        <dbReference type="ARBA" id="ARBA00022741"/>
    </source>
</evidence>
<dbReference type="GO" id="GO:0051707">
    <property type="term" value="P:response to other organism"/>
    <property type="evidence" value="ECO:0007669"/>
    <property type="project" value="UniProtKB-ARBA"/>
</dbReference>
<dbReference type="InterPro" id="IPR042197">
    <property type="entry name" value="Apaf_helical"/>
</dbReference>
<evidence type="ECO:0000259" key="7">
    <source>
        <dbReference type="Pfam" id="PF00931"/>
    </source>
</evidence>
<dbReference type="Gramene" id="KFK35707">
    <property type="protein sequence ID" value="KFK35707"/>
    <property type="gene ID" value="AALP_AA4G026300"/>
</dbReference>
<dbReference type="PANTHER" id="PTHR36766:SF51">
    <property type="entry name" value="DISEASE RESISTANCE RPP13-LIKE PROTEIN 1"/>
    <property type="match status" value="1"/>
</dbReference>